<dbReference type="GO" id="GO:0019843">
    <property type="term" value="F:rRNA binding"/>
    <property type="evidence" value="ECO:0007669"/>
    <property type="project" value="UniProtKB-UniRule"/>
</dbReference>
<dbReference type="FunFam" id="3.30.160.810:FF:000001">
    <property type="entry name" value="50S ribosomal protein L3"/>
    <property type="match status" value="1"/>
</dbReference>
<comment type="subunit">
    <text evidence="7 9">Part of the 50S ribosomal subunit. Forms a cluster with proteins L14 and L19.</text>
</comment>
<evidence type="ECO:0000256" key="6">
    <source>
        <dbReference type="ARBA" id="ARBA00035243"/>
    </source>
</evidence>
<protein>
    <recommendedName>
        <fullName evidence="6 7">Large ribosomal subunit protein uL3</fullName>
    </recommendedName>
</protein>
<dbReference type="eggNOG" id="COG0087">
    <property type="taxonomic scope" value="Bacteria"/>
</dbReference>
<dbReference type="Pfam" id="PF00297">
    <property type="entry name" value="Ribosomal_L3"/>
    <property type="match status" value="1"/>
</dbReference>
<evidence type="ECO:0000313" key="12">
    <source>
        <dbReference type="Proteomes" id="UP000005868"/>
    </source>
</evidence>
<sequence length="211" mass="22762">MSVGILGRKLGMTQIYNEEGVAVPVTVVEAGPCVIVDIRDEARNGYNAIVAGFGDVKPGKLTKPFKGVFEKHNLEPKRWLREFRVESVEGYEIGQEIKVDIFEKGEKVDVTGKSKGKGYAGVMKRHNFSGGPASHGSSKFHRQPGSAGASSYPGHIFKGKTMPGRLGNERVTVKGLTVVDLDTENNLLLIKGAIPGPRNGLVMIRKTGSSE</sequence>
<dbReference type="PANTHER" id="PTHR11229:SF16">
    <property type="entry name" value="LARGE RIBOSOMAL SUBUNIT PROTEIN UL3C"/>
    <property type="match status" value="1"/>
</dbReference>
<dbReference type="InterPro" id="IPR000597">
    <property type="entry name" value="Ribosomal_uL3"/>
</dbReference>
<dbReference type="InterPro" id="IPR019927">
    <property type="entry name" value="Ribosomal_uL3_bac/org-type"/>
</dbReference>
<comment type="function">
    <text evidence="7 9">One of the primary rRNA binding proteins, it binds directly near the 3'-end of the 23S rRNA, where it nucleates assembly of the 50S subunit.</text>
</comment>
<dbReference type="Gene3D" id="2.40.30.10">
    <property type="entry name" value="Translation factors"/>
    <property type="match status" value="1"/>
</dbReference>
<evidence type="ECO:0000256" key="4">
    <source>
        <dbReference type="ARBA" id="ARBA00022980"/>
    </source>
</evidence>
<dbReference type="FunFam" id="2.40.30.10:FF:000004">
    <property type="entry name" value="50S ribosomal protein L3"/>
    <property type="match status" value="1"/>
</dbReference>
<dbReference type="PROSITE" id="PS00474">
    <property type="entry name" value="RIBOSOMAL_L3"/>
    <property type="match status" value="1"/>
</dbReference>
<dbReference type="HOGENOM" id="CLU_044142_4_1_0"/>
<dbReference type="NCBIfam" id="TIGR03625">
    <property type="entry name" value="L3_bact"/>
    <property type="match status" value="1"/>
</dbReference>
<dbReference type="Gene3D" id="3.30.160.810">
    <property type="match status" value="1"/>
</dbReference>
<reference evidence="12" key="1">
    <citation type="submission" date="2011-10" db="EMBL/GenBank/DDBJ databases">
        <title>The complete genome of chromosome of Thermovirga lienii DSM 17291.</title>
        <authorList>
            <consortium name="US DOE Joint Genome Institute (JGI-PGF)"/>
            <person name="Lucas S."/>
            <person name="Copeland A."/>
            <person name="Lapidus A."/>
            <person name="Glavina del Rio T."/>
            <person name="Dalin E."/>
            <person name="Tice H."/>
            <person name="Bruce D."/>
            <person name="Goodwin L."/>
            <person name="Pitluck S."/>
            <person name="Peters L."/>
            <person name="Mikhailova N."/>
            <person name="Saunders E."/>
            <person name="Kyrpides N."/>
            <person name="Mavromatis K."/>
            <person name="Ivanova N."/>
            <person name="Last F.I."/>
            <person name="Brettin T."/>
            <person name="Detter J.C."/>
            <person name="Han C."/>
            <person name="Larimer F."/>
            <person name="Land M."/>
            <person name="Hauser L."/>
            <person name="Markowitz V."/>
            <person name="Cheng J.-F."/>
            <person name="Hugenholtz P."/>
            <person name="Woyke T."/>
            <person name="Wu D."/>
            <person name="Spring S."/>
            <person name="Schroeder M."/>
            <person name="Brambilla E.-M."/>
            <person name="Klenk H.-P."/>
            <person name="Eisen J.A."/>
        </authorList>
    </citation>
    <scope>NUCLEOTIDE SEQUENCE [LARGE SCALE GENOMIC DNA]</scope>
    <source>
        <strain evidence="12">ATCC BAA-1197 / DSM 17291 / Cas60314</strain>
    </source>
</reference>
<feature type="region of interest" description="Disordered" evidence="10">
    <location>
        <begin position="130"/>
        <end position="151"/>
    </location>
</feature>
<dbReference type="GO" id="GO:0006412">
    <property type="term" value="P:translation"/>
    <property type="evidence" value="ECO:0007669"/>
    <property type="project" value="UniProtKB-UniRule"/>
</dbReference>
<dbReference type="PANTHER" id="PTHR11229">
    <property type="entry name" value="50S RIBOSOMAL PROTEIN L3"/>
    <property type="match status" value="1"/>
</dbReference>
<evidence type="ECO:0000256" key="9">
    <source>
        <dbReference type="RuleBase" id="RU003906"/>
    </source>
</evidence>
<organism evidence="11 12">
    <name type="scientific">Thermovirga lienii (strain ATCC BAA-1197 / DSM 17291 / Cas60314)</name>
    <dbReference type="NCBI Taxonomy" id="580340"/>
    <lineage>
        <taxon>Bacteria</taxon>
        <taxon>Thermotogati</taxon>
        <taxon>Synergistota</taxon>
        <taxon>Synergistia</taxon>
        <taxon>Synergistales</taxon>
        <taxon>Thermovirgaceae</taxon>
        <taxon>Thermovirga</taxon>
    </lineage>
</organism>
<gene>
    <name evidence="7" type="primary">rplC</name>
    <name evidence="11" type="ordered locus">Tlie_0646</name>
</gene>
<evidence type="ECO:0000313" key="11">
    <source>
        <dbReference type="EMBL" id="AER66381.1"/>
    </source>
</evidence>
<reference evidence="11 12" key="2">
    <citation type="journal article" date="2012" name="Stand. Genomic Sci.">
        <title>Genome sequence of the moderately thermophilic, amino-acid-degrading and sulfur-reducing bacterium Thermovirga lienii type strain (Cas60314(T)).</title>
        <authorList>
            <person name="Goker M."/>
            <person name="Saunders E."/>
            <person name="Lapidus A."/>
            <person name="Nolan M."/>
            <person name="Lucas S."/>
            <person name="Hammon N."/>
            <person name="Deshpande S."/>
            <person name="Cheng J.F."/>
            <person name="Han C."/>
            <person name="Tapia R."/>
            <person name="Goodwin L.A."/>
            <person name="Pitluck S."/>
            <person name="Liolios K."/>
            <person name="Mavromatis K."/>
            <person name="Pagani I."/>
            <person name="Ivanova N."/>
            <person name="Mikhailova N."/>
            <person name="Pati A."/>
            <person name="Chen A."/>
            <person name="Palaniappan K."/>
            <person name="Land M."/>
            <person name="Chang Y.J."/>
            <person name="Jeffries C.D."/>
            <person name="Brambilla E.M."/>
            <person name="Rohde M."/>
            <person name="Spring S."/>
            <person name="Detter J.C."/>
            <person name="Woyke T."/>
            <person name="Bristow J."/>
            <person name="Eisen J.A."/>
            <person name="Markowitz V."/>
            <person name="Hugenholtz P."/>
            <person name="Kyrpides N.C."/>
            <person name="Klenk H.P."/>
        </authorList>
    </citation>
    <scope>NUCLEOTIDE SEQUENCE [LARGE SCALE GENOMIC DNA]</scope>
    <source>
        <strain evidence="12">ATCC BAA-1197 / DSM 17291 / Cas60314</strain>
    </source>
</reference>
<dbReference type="InterPro" id="IPR019926">
    <property type="entry name" value="Ribosomal_uL3_CS"/>
</dbReference>
<accession>G7V8U0</accession>
<dbReference type="STRING" id="580340.Tlie_0646"/>
<keyword evidence="2 7" id="KW-0699">rRNA-binding</keyword>
<evidence type="ECO:0000256" key="1">
    <source>
        <dbReference type="ARBA" id="ARBA00006540"/>
    </source>
</evidence>
<evidence type="ECO:0000256" key="3">
    <source>
        <dbReference type="ARBA" id="ARBA00022884"/>
    </source>
</evidence>
<evidence type="ECO:0000256" key="2">
    <source>
        <dbReference type="ARBA" id="ARBA00022730"/>
    </source>
</evidence>
<dbReference type="InterPro" id="IPR009000">
    <property type="entry name" value="Transl_B-barrel_sf"/>
</dbReference>
<dbReference type="AlphaFoldDB" id="G7V8U0"/>
<evidence type="ECO:0000256" key="10">
    <source>
        <dbReference type="SAM" id="MobiDB-lite"/>
    </source>
</evidence>
<keyword evidence="5 7" id="KW-0687">Ribonucleoprotein</keyword>
<dbReference type="GO" id="GO:0003735">
    <property type="term" value="F:structural constituent of ribosome"/>
    <property type="evidence" value="ECO:0007669"/>
    <property type="project" value="UniProtKB-UniRule"/>
</dbReference>
<proteinExistence type="inferred from homology"/>
<evidence type="ECO:0000256" key="8">
    <source>
        <dbReference type="RuleBase" id="RU003905"/>
    </source>
</evidence>
<dbReference type="SUPFAM" id="SSF50447">
    <property type="entry name" value="Translation proteins"/>
    <property type="match status" value="1"/>
</dbReference>
<dbReference type="EMBL" id="CP003096">
    <property type="protein sequence ID" value="AER66381.1"/>
    <property type="molecule type" value="Genomic_DNA"/>
</dbReference>
<evidence type="ECO:0000256" key="7">
    <source>
        <dbReference type="HAMAP-Rule" id="MF_01325"/>
    </source>
</evidence>
<name>G7V8U0_THELD</name>
<dbReference type="OrthoDB" id="9806135at2"/>
<dbReference type="HAMAP" id="MF_01325_B">
    <property type="entry name" value="Ribosomal_uL3_B"/>
    <property type="match status" value="1"/>
</dbReference>
<comment type="similarity">
    <text evidence="1 7 8">Belongs to the universal ribosomal protein uL3 family.</text>
</comment>
<keyword evidence="12" id="KW-1185">Reference proteome</keyword>
<dbReference type="GO" id="GO:0022625">
    <property type="term" value="C:cytosolic large ribosomal subunit"/>
    <property type="evidence" value="ECO:0007669"/>
    <property type="project" value="TreeGrafter"/>
</dbReference>
<evidence type="ECO:0000256" key="5">
    <source>
        <dbReference type="ARBA" id="ARBA00023274"/>
    </source>
</evidence>
<dbReference type="KEGG" id="tli:Tlie_0646"/>
<keyword evidence="3 7" id="KW-0694">RNA-binding</keyword>
<dbReference type="Proteomes" id="UP000005868">
    <property type="component" value="Chromosome"/>
</dbReference>
<keyword evidence="4 7" id="KW-0689">Ribosomal protein</keyword>